<dbReference type="PANTHER" id="PTHR11802">
    <property type="entry name" value="SERINE PROTEASE FAMILY S10 SERINE CARBOXYPEPTIDASE"/>
    <property type="match status" value="1"/>
</dbReference>
<evidence type="ECO:0000313" key="4">
    <source>
        <dbReference type="Proteomes" id="UP001487740"/>
    </source>
</evidence>
<dbReference type="AlphaFoldDB" id="A0AAW0SZJ9"/>
<dbReference type="PRINTS" id="PR00724">
    <property type="entry name" value="CRBOXYPTASEC"/>
</dbReference>
<sequence length="290" mass="31837">MTIESLLELFPTSATGTSRSDVILPNSLSVLWARMYMLAVVVVCLVAGASSAPAADEIRHLPGLNHDIAFKHYSGYLSGAPGKHLHYWFVESSRDPGCSSMEGLLAELGPYLVNPDGKTLKENPYGWNVMANVLFLEAPACVGLSYDDNNNCETGDDETSLSNYLALQDFFQNKFPEYRNNSFFITGESYGGIYVPTLAVRVLKGKDTFPINLQGYAVGNGLSSYELNDDSIIFFGYYHGLFGDDLWVRLVEHCCSGGRCPGKPATSPTPSGRCVPWRLKRPLTSSTMRD</sequence>
<dbReference type="PROSITE" id="PS00131">
    <property type="entry name" value="CARBOXYPEPT_SER_SER"/>
    <property type="match status" value="1"/>
</dbReference>
<dbReference type="Pfam" id="PF00450">
    <property type="entry name" value="Peptidase_S10"/>
    <property type="match status" value="1"/>
</dbReference>
<organism evidence="3 4">
    <name type="scientific">Scylla paramamosain</name>
    <name type="common">Mud crab</name>
    <dbReference type="NCBI Taxonomy" id="85552"/>
    <lineage>
        <taxon>Eukaryota</taxon>
        <taxon>Metazoa</taxon>
        <taxon>Ecdysozoa</taxon>
        <taxon>Arthropoda</taxon>
        <taxon>Crustacea</taxon>
        <taxon>Multicrustacea</taxon>
        <taxon>Malacostraca</taxon>
        <taxon>Eumalacostraca</taxon>
        <taxon>Eucarida</taxon>
        <taxon>Decapoda</taxon>
        <taxon>Pleocyemata</taxon>
        <taxon>Brachyura</taxon>
        <taxon>Eubrachyura</taxon>
        <taxon>Portunoidea</taxon>
        <taxon>Portunidae</taxon>
        <taxon>Portuninae</taxon>
        <taxon>Scylla</taxon>
    </lineage>
</organism>
<evidence type="ECO:0000313" key="3">
    <source>
        <dbReference type="EMBL" id="KAK8380459.1"/>
    </source>
</evidence>
<dbReference type="EC" id="3.4.16.-" evidence="2"/>
<evidence type="ECO:0000256" key="2">
    <source>
        <dbReference type="RuleBase" id="RU361156"/>
    </source>
</evidence>
<dbReference type="Gene3D" id="3.40.50.1820">
    <property type="entry name" value="alpha/beta hydrolase"/>
    <property type="match status" value="1"/>
</dbReference>
<protein>
    <recommendedName>
        <fullName evidence="2">Carboxypeptidase</fullName>
        <ecNumber evidence="2">3.4.16.-</ecNumber>
    </recommendedName>
</protein>
<proteinExistence type="inferred from homology"/>
<dbReference type="GO" id="GO:0006508">
    <property type="term" value="P:proteolysis"/>
    <property type="evidence" value="ECO:0007669"/>
    <property type="project" value="UniProtKB-KW"/>
</dbReference>
<keyword evidence="2" id="KW-0645">Protease</keyword>
<reference evidence="3 4" key="1">
    <citation type="submission" date="2023-03" db="EMBL/GenBank/DDBJ databases">
        <title>High-quality genome of Scylla paramamosain provides insights in environmental adaptation.</title>
        <authorList>
            <person name="Zhang L."/>
        </authorList>
    </citation>
    <scope>NUCLEOTIDE SEQUENCE [LARGE SCALE GENOMIC DNA]</scope>
    <source>
        <strain evidence="3">LZ_2023a</strain>
        <tissue evidence="3">Muscle</tissue>
    </source>
</reference>
<dbReference type="PANTHER" id="PTHR11802:SF201">
    <property type="entry name" value="CARBOXYPEPTIDASE"/>
    <property type="match status" value="1"/>
</dbReference>
<keyword evidence="2" id="KW-0121">Carboxypeptidase</keyword>
<dbReference type="Proteomes" id="UP001487740">
    <property type="component" value="Unassembled WGS sequence"/>
</dbReference>
<dbReference type="EMBL" id="JARAKH010000042">
    <property type="protein sequence ID" value="KAK8380459.1"/>
    <property type="molecule type" value="Genomic_DNA"/>
</dbReference>
<evidence type="ECO:0000256" key="1">
    <source>
        <dbReference type="ARBA" id="ARBA00009431"/>
    </source>
</evidence>
<keyword evidence="2" id="KW-0378">Hydrolase</keyword>
<keyword evidence="4" id="KW-1185">Reference proteome</keyword>
<dbReference type="InterPro" id="IPR029058">
    <property type="entry name" value="AB_hydrolase_fold"/>
</dbReference>
<accession>A0AAW0SZJ9</accession>
<dbReference type="InterPro" id="IPR001563">
    <property type="entry name" value="Peptidase_S10"/>
</dbReference>
<name>A0AAW0SZJ9_SCYPA</name>
<comment type="similarity">
    <text evidence="1 2">Belongs to the peptidase S10 family.</text>
</comment>
<comment type="caution">
    <text evidence="3">The sequence shown here is derived from an EMBL/GenBank/DDBJ whole genome shotgun (WGS) entry which is preliminary data.</text>
</comment>
<dbReference type="SUPFAM" id="SSF53474">
    <property type="entry name" value="alpha/beta-Hydrolases"/>
    <property type="match status" value="1"/>
</dbReference>
<gene>
    <name evidence="3" type="ORF">O3P69_016801</name>
</gene>
<dbReference type="GO" id="GO:0004185">
    <property type="term" value="F:serine-type carboxypeptidase activity"/>
    <property type="evidence" value="ECO:0007669"/>
    <property type="project" value="UniProtKB-UniRule"/>
</dbReference>
<dbReference type="InterPro" id="IPR018202">
    <property type="entry name" value="Ser_caboxypep_ser_AS"/>
</dbReference>